<keyword evidence="3" id="KW-0378">Hydrolase</keyword>
<dbReference type="PANTHER" id="PTHR34039:SF1">
    <property type="entry name" value="UPF0102 PROTEIN YRAN"/>
    <property type="match status" value="1"/>
</dbReference>
<dbReference type="AlphaFoldDB" id="A0AAN2BKF4"/>
<dbReference type="HAMAP" id="MF_00048">
    <property type="entry name" value="UPF0102"/>
    <property type="match status" value="1"/>
</dbReference>
<dbReference type="Pfam" id="PF02021">
    <property type="entry name" value="UPF0102"/>
    <property type="match status" value="1"/>
</dbReference>
<dbReference type="InterPro" id="IPR011335">
    <property type="entry name" value="Restrct_endonuc-II-like"/>
</dbReference>
<comment type="similarity">
    <text evidence="1 2">Belongs to the UPF0102 family.</text>
</comment>
<proteinExistence type="inferred from homology"/>
<dbReference type="Gene3D" id="3.40.1350.10">
    <property type="match status" value="1"/>
</dbReference>
<dbReference type="KEGG" id="marq:MARGE09_P2121"/>
<dbReference type="InterPro" id="IPR011856">
    <property type="entry name" value="tRNA_endonuc-like_dom_sf"/>
</dbReference>
<accession>A0AAN2BKF4</accession>
<dbReference type="Proteomes" id="UP001320119">
    <property type="component" value="Chromosome"/>
</dbReference>
<evidence type="ECO:0000256" key="2">
    <source>
        <dbReference type="HAMAP-Rule" id="MF_00048"/>
    </source>
</evidence>
<keyword evidence="3" id="KW-0540">Nuclease</keyword>
<dbReference type="GO" id="GO:0004519">
    <property type="term" value="F:endonuclease activity"/>
    <property type="evidence" value="ECO:0007669"/>
    <property type="project" value="UniProtKB-KW"/>
</dbReference>
<dbReference type="NCBIfam" id="NF009150">
    <property type="entry name" value="PRK12497.1-3"/>
    <property type="match status" value="1"/>
</dbReference>
<name>A0AAN2BKF4_9GAMM</name>
<sequence length="119" mass="13648">MTSRDTGAAAEQLAKHFLEQQGFSFVAENYHCPQGEIDLVFKRQQQWLFVEVKNRKNTHFGTPAEWVTKTKQRKIILSTQHFIAERAVPSSAQIRFDVIGIINLEASSIEWIQNAFLAN</sequence>
<dbReference type="EMBL" id="AP023086">
    <property type="protein sequence ID" value="BCD97920.1"/>
    <property type="molecule type" value="Genomic_DNA"/>
</dbReference>
<evidence type="ECO:0000256" key="1">
    <source>
        <dbReference type="ARBA" id="ARBA00006738"/>
    </source>
</evidence>
<keyword evidence="3" id="KW-0255">Endonuclease</keyword>
<evidence type="ECO:0000313" key="4">
    <source>
        <dbReference type="Proteomes" id="UP001320119"/>
    </source>
</evidence>
<keyword evidence="4" id="KW-1185">Reference proteome</keyword>
<evidence type="ECO:0000313" key="3">
    <source>
        <dbReference type="EMBL" id="BCD97920.1"/>
    </source>
</evidence>
<dbReference type="GO" id="GO:0003676">
    <property type="term" value="F:nucleic acid binding"/>
    <property type="evidence" value="ECO:0007669"/>
    <property type="project" value="InterPro"/>
</dbReference>
<dbReference type="InterPro" id="IPR003509">
    <property type="entry name" value="UPF0102_YraN-like"/>
</dbReference>
<dbReference type="PANTHER" id="PTHR34039">
    <property type="entry name" value="UPF0102 PROTEIN YRAN"/>
    <property type="match status" value="1"/>
</dbReference>
<dbReference type="SUPFAM" id="SSF52980">
    <property type="entry name" value="Restriction endonuclease-like"/>
    <property type="match status" value="1"/>
</dbReference>
<dbReference type="RefSeq" id="WP_236981918.1">
    <property type="nucleotide sequence ID" value="NZ_AP023086.1"/>
</dbReference>
<dbReference type="NCBIfam" id="TIGR00252">
    <property type="entry name" value="YraN family protein"/>
    <property type="match status" value="1"/>
</dbReference>
<organism evidence="3 4">
    <name type="scientific">Marinagarivorans cellulosilyticus</name>
    <dbReference type="NCBI Taxonomy" id="2721545"/>
    <lineage>
        <taxon>Bacteria</taxon>
        <taxon>Pseudomonadati</taxon>
        <taxon>Pseudomonadota</taxon>
        <taxon>Gammaproteobacteria</taxon>
        <taxon>Cellvibrionales</taxon>
        <taxon>Cellvibrionaceae</taxon>
        <taxon>Marinagarivorans</taxon>
    </lineage>
</organism>
<gene>
    <name evidence="3" type="ORF">MARGE09_P2121</name>
</gene>
<reference evidence="3 4" key="1">
    <citation type="journal article" date="2022" name="IScience">
        <title>An ultrasensitive nanofiber-based assay for enzymatic hydrolysis and deep-sea microbial degradation of cellulose.</title>
        <authorList>
            <person name="Tsudome M."/>
            <person name="Tachioka M."/>
            <person name="Miyazaki M."/>
            <person name="Uchimura K."/>
            <person name="Tsuda M."/>
            <person name="Takaki Y."/>
            <person name="Deguchi S."/>
        </authorList>
    </citation>
    <scope>NUCLEOTIDE SEQUENCE [LARGE SCALE GENOMIC DNA]</scope>
    <source>
        <strain evidence="3 4">GE09</strain>
    </source>
</reference>
<protein>
    <recommendedName>
        <fullName evidence="2">UPF0102 protein MARGE09_P2121</fullName>
    </recommendedName>
</protein>